<dbReference type="EMBL" id="BAABLM010000003">
    <property type="protein sequence ID" value="GAA4676396.1"/>
    <property type="molecule type" value="Genomic_DNA"/>
</dbReference>
<protein>
    <submittedName>
        <fullName evidence="2">Uncharacterized protein</fullName>
    </submittedName>
</protein>
<keyword evidence="3" id="KW-1185">Reference proteome</keyword>
<feature type="transmembrane region" description="Helical" evidence="1">
    <location>
        <begin position="12"/>
        <end position="33"/>
    </location>
</feature>
<feature type="transmembrane region" description="Helical" evidence="1">
    <location>
        <begin position="53"/>
        <end position="77"/>
    </location>
</feature>
<dbReference type="RefSeq" id="WP_345375825.1">
    <property type="nucleotide sequence ID" value="NZ_BAABLM010000003.1"/>
</dbReference>
<evidence type="ECO:0000256" key="1">
    <source>
        <dbReference type="SAM" id="Phobius"/>
    </source>
</evidence>
<keyword evidence="1" id="KW-0472">Membrane</keyword>
<evidence type="ECO:0000313" key="3">
    <source>
        <dbReference type="Proteomes" id="UP001501295"/>
    </source>
</evidence>
<name>A0ABP8VZT5_9MICO</name>
<comment type="caution">
    <text evidence="2">The sequence shown here is derived from an EMBL/GenBank/DDBJ whole genome shotgun (WGS) entry which is preliminary data.</text>
</comment>
<keyword evidence="1" id="KW-0812">Transmembrane</keyword>
<accession>A0ABP8VZT5</accession>
<evidence type="ECO:0000313" key="2">
    <source>
        <dbReference type="EMBL" id="GAA4676396.1"/>
    </source>
</evidence>
<sequence length="115" mass="12158">MSNDARRRGVRFLNLAWVVPLCFIVVYVARAVSSFAVCGLTGCVLESLTPTNLIVVAFATAAATTVVLFTVALAPWGTDLATRWLVAALAAGGAGFVVVAWTVVDFTTNQDGLFY</sequence>
<proteinExistence type="predicted"/>
<dbReference type="Proteomes" id="UP001501295">
    <property type="component" value="Unassembled WGS sequence"/>
</dbReference>
<organism evidence="2 3">
    <name type="scientific">Frondihabitans cladoniiphilus</name>
    <dbReference type="NCBI Taxonomy" id="715785"/>
    <lineage>
        <taxon>Bacteria</taxon>
        <taxon>Bacillati</taxon>
        <taxon>Actinomycetota</taxon>
        <taxon>Actinomycetes</taxon>
        <taxon>Micrococcales</taxon>
        <taxon>Microbacteriaceae</taxon>
        <taxon>Frondihabitans</taxon>
    </lineage>
</organism>
<feature type="transmembrane region" description="Helical" evidence="1">
    <location>
        <begin position="84"/>
        <end position="104"/>
    </location>
</feature>
<gene>
    <name evidence="2" type="ORF">GCM10025780_21250</name>
</gene>
<reference evidence="3" key="1">
    <citation type="journal article" date="2019" name="Int. J. Syst. Evol. Microbiol.">
        <title>The Global Catalogue of Microorganisms (GCM) 10K type strain sequencing project: providing services to taxonomists for standard genome sequencing and annotation.</title>
        <authorList>
            <consortium name="The Broad Institute Genomics Platform"/>
            <consortium name="The Broad Institute Genome Sequencing Center for Infectious Disease"/>
            <person name="Wu L."/>
            <person name="Ma J."/>
        </authorList>
    </citation>
    <scope>NUCLEOTIDE SEQUENCE [LARGE SCALE GENOMIC DNA]</scope>
    <source>
        <strain evidence="3">JCM 18956</strain>
    </source>
</reference>
<keyword evidence="1" id="KW-1133">Transmembrane helix</keyword>